<dbReference type="SMART" id="SM00612">
    <property type="entry name" value="Kelch"/>
    <property type="match status" value="2"/>
</dbReference>
<dbReference type="PANTHER" id="PTHR46375">
    <property type="entry name" value="KELCH REPEAT AND BTB DOMAIN-CONTAINING PROTEIN 13-RELATED"/>
    <property type="match status" value="1"/>
</dbReference>
<dbReference type="SUPFAM" id="SSF117281">
    <property type="entry name" value="Kelch motif"/>
    <property type="match status" value="1"/>
</dbReference>
<protein>
    <submittedName>
        <fullName evidence="5">Kelch repeat and BTB domain-containing protein 13-like</fullName>
    </submittedName>
</protein>
<dbReference type="Pfam" id="PF00651">
    <property type="entry name" value="BTB"/>
    <property type="match status" value="1"/>
</dbReference>
<organism evidence="4 5">
    <name type="scientific">Pundamilia nyererei</name>
    <dbReference type="NCBI Taxonomy" id="303518"/>
    <lineage>
        <taxon>Eukaryota</taxon>
        <taxon>Metazoa</taxon>
        <taxon>Chordata</taxon>
        <taxon>Craniata</taxon>
        <taxon>Vertebrata</taxon>
        <taxon>Euteleostomi</taxon>
        <taxon>Actinopterygii</taxon>
        <taxon>Neopterygii</taxon>
        <taxon>Teleostei</taxon>
        <taxon>Neoteleostei</taxon>
        <taxon>Acanthomorphata</taxon>
        <taxon>Ovalentaria</taxon>
        <taxon>Cichlomorphae</taxon>
        <taxon>Cichliformes</taxon>
        <taxon>Cichlidae</taxon>
        <taxon>African cichlids</taxon>
        <taxon>Pseudocrenilabrinae</taxon>
        <taxon>Haplochromini</taxon>
        <taxon>Pundamilia</taxon>
    </lineage>
</organism>
<reference evidence="5" key="1">
    <citation type="submission" date="2025-08" db="UniProtKB">
        <authorList>
            <consortium name="RefSeq"/>
        </authorList>
    </citation>
    <scope>IDENTIFICATION</scope>
</reference>
<evidence type="ECO:0000259" key="3">
    <source>
        <dbReference type="Pfam" id="PF00651"/>
    </source>
</evidence>
<dbReference type="InterPro" id="IPR052392">
    <property type="entry name" value="Kelch-BTB_domain-containing"/>
</dbReference>
<dbReference type="InterPro" id="IPR015915">
    <property type="entry name" value="Kelch-typ_b-propeller"/>
</dbReference>
<keyword evidence="2" id="KW-0677">Repeat</keyword>
<dbReference type="GeneID" id="102199539"/>
<dbReference type="InterPro" id="IPR000210">
    <property type="entry name" value="BTB/POZ_dom"/>
</dbReference>
<evidence type="ECO:0000313" key="4">
    <source>
        <dbReference type="Proteomes" id="UP000695023"/>
    </source>
</evidence>
<dbReference type="InterPro" id="IPR006652">
    <property type="entry name" value="Kelch_1"/>
</dbReference>
<dbReference type="SUPFAM" id="SSF54695">
    <property type="entry name" value="POZ domain"/>
    <property type="match status" value="1"/>
</dbReference>
<dbReference type="CDD" id="cd18486">
    <property type="entry name" value="BACK_KBTBD13"/>
    <property type="match status" value="1"/>
</dbReference>
<dbReference type="PANTHER" id="PTHR46375:SF5">
    <property type="entry name" value="KELCH REPEAT AND BTB DOMAIN-CONTAINING PROTEIN 13-RELATED"/>
    <property type="match status" value="1"/>
</dbReference>
<sequence>MSLVKSGWSGLKSRIAADGLQVRLGQRWWPTLPNTGQKDQKHNTSLDHDVNVLGVTKIALKRILSQLSTGDEMKIYGTDVMESSSCPHLSQQSGQYKGADSLRVSIKDCVFTVDKPTVVKNCEYFRALFQSGMRESKQEEVQLKCVGNLGFQVLLQVLDGKRPILNSDEIVEAIECTAFLQVPALTKHLINIINSQNCLLMFHTAATYGEWELFHRAALFIRDMYADLGEEVRSLPSKLLEYIESLLPSSYMAVCSHSPSTELLQDAQRTVCHLDEEQKEWRILTHLPMSTSTIMAGVAVLDDKLYIIGGLYDLSKKVVETGFCYDPVANSWSVICGPQQLRYNFSLIGHEGCLYAIGGEYNKKALSSVERYGLSDQNWSFVSSLPCPAASVMSTVAMKRIYICLWKGKGATDILEYVPEHNRWNLVTTLIRQHSYGLHMVAHRDNLYVMRNGPCEDFLQCVMDCYNLTSDQWTVMSGQYGNSKSSLFTAAVRGDSVFTLSRHVTTEYTIEENKWRLRRNCPSQNLRDTDVCHRCPLGCSQHI</sequence>
<dbReference type="AlphaFoldDB" id="A0A9Y6SQ76"/>
<dbReference type="Gene3D" id="2.120.10.80">
    <property type="entry name" value="Kelch-type beta propeller"/>
    <property type="match status" value="1"/>
</dbReference>
<keyword evidence="1" id="KW-0880">Kelch repeat</keyword>
<dbReference type="Gene3D" id="3.30.710.10">
    <property type="entry name" value="Potassium Channel Kv1.1, Chain A"/>
    <property type="match status" value="1"/>
</dbReference>
<dbReference type="Proteomes" id="UP000695023">
    <property type="component" value="Unplaced"/>
</dbReference>
<keyword evidence="4" id="KW-1185">Reference proteome</keyword>
<name>A0A9Y6SQ76_9CICH</name>
<feature type="domain" description="BTB" evidence="3">
    <location>
        <begin position="111"/>
        <end position="195"/>
    </location>
</feature>
<gene>
    <name evidence="5" type="primary">LOC102199539</name>
</gene>
<dbReference type="RefSeq" id="XP_013771505.1">
    <property type="nucleotide sequence ID" value="XM_013916051.1"/>
</dbReference>
<dbReference type="Pfam" id="PF01344">
    <property type="entry name" value="Kelch_1"/>
    <property type="match status" value="2"/>
</dbReference>
<proteinExistence type="predicted"/>
<evidence type="ECO:0000313" key="5">
    <source>
        <dbReference type="RefSeq" id="XP_013771505.1"/>
    </source>
</evidence>
<evidence type="ECO:0000256" key="1">
    <source>
        <dbReference type="ARBA" id="ARBA00022441"/>
    </source>
</evidence>
<accession>A0A9Y6SQ76</accession>
<evidence type="ECO:0000256" key="2">
    <source>
        <dbReference type="ARBA" id="ARBA00022737"/>
    </source>
</evidence>
<dbReference type="InterPro" id="IPR011333">
    <property type="entry name" value="SKP1/BTB/POZ_sf"/>
</dbReference>